<dbReference type="EMBL" id="VBAJ01000191">
    <property type="protein sequence ID" value="TMJ07191.1"/>
    <property type="molecule type" value="Genomic_DNA"/>
</dbReference>
<gene>
    <name evidence="5" type="ORF">E6G98_09245</name>
    <name evidence="4" type="ORF">E6G99_07540</name>
</gene>
<evidence type="ECO:0000313" key="4">
    <source>
        <dbReference type="EMBL" id="TMJ07191.1"/>
    </source>
</evidence>
<dbReference type="Gene3D" id="3.40.350.10">
    <property type="entry name" value="Creatinase/prolidase N-terminal domain"/>
    <property type="match status" value="1"/>
</dbReference>
<name>A0A537LGR1_9BACT</name>
<keyword evidence="4" id="KW-0645">Protease</keyword>
<evidence type="ECO:0000313" key="5">
    <source>
        <dbReference type="EMBL" id="TMJ09573.1"/>
    </source>
</evidence>
<evidence type="ECO:0000259" key="2">
    <source>
        <dbReference type="Pfam" id="PF00557"/>
    </source>
</evidence>
<evidence type="ECO:0000259" key="3">
    <source>
        <dbReference type="Pfam" id="PF01321"/>
    </source>
</evidence>
<reference evidence="6 7" key="1">
    <citation type="journal article" date="2019" name="Nat. Microbiol.">
        <title>Mediterranean grassland soil C-N compound turnover is dependent on rainfall and depth, and is mediated by genomically divergent microorganisms.</title>
        <authorList>
            <person name="Diamond S."/>
            <person name="Andeer P.F."/>
            <person name="Li Z."/>
            <person name="Crits-Christoph A."/>
            <person name="Burstein D."/>
            <person name="Anantharaman K."/>
            <person name="Lane K.R."/>
            <person name="Thomas B.C."/>
            <person name="Pan C."/>
            <person name="Northen T.R."/>
            <person name="Banfield J.F."/>
        </authorList>
    </citation>
    <scope>NUCLEOTIDE SEQUENCE [LARGE SCALE GENOMIC DNA]</scope>
    <source>
        <strain evidence="5">NP_1</strain>
        <strain evidence="4">NP_2</strain>
    </source>
</reference>
<dbReference type="SUPFAM" id="SSF53092">
    <property type="entry name" value="Creatinase/prolidase N-terminal domain"/>
    <property type="match status" value="1"/>
</dbReference>
<comment type="caution">
    <text evidence="4">The sequence shown here is derived from an EMBL/GenBank/DDBJ whole genome shotgun (WGS) entry which is preliminary data.</text>
</comment>
<dbReference type="EMBL" id="VBAI01000156">
    <property type="protein sequence ID" value="TMJ09573.1"/>
    <property type="molecule type" value="Genomic_DNA"/>
</dbReference>
<feature type="compositionally biased region" description="Low complexity" evidence="1">
    <location>
        <begin position="1"/>
        <end position="21"/>
    </location>
</feature>
<dbReference type="Proteomes" id="UP000318661">
    <property type="component" value="Unassembled WGS sequence"/>
</dbReference>
<sequence>MPHWSCTRRATTPVTTSRTSTGPWSETGWPSNSAQMPERAPKFTAHEMARRWSLARDLMRRHDLGALVVFGTSGVNRHNQANVFWLTNHLDLHHTYLVAPCEGSVEPVLYVGLLNHVPAARETSEVPVAWGGYDPASSVASRLRALGLGRGRVGLVGVNATFGIGMPYQHYQSLRAALPELHVEDVTAEFAGLRAVKSTEEIARLRTAAALTDTAMAAVASDVREGMPEYVLLAIIEGASRAAGGQPHIAFLRSMPMDNPTGCVPAQNPSGRRIRRGDVIITEISASCWGYSGQIHRPVFVGADPTPSWRRMFETAYEAYQRMAGAVRPGAAVREIIRAASVIGERGYRIYDDLVHGYGVDIHPPVIDRSCCDYWPWDEARPAPEGRCVEQNMAIVIQPNPVTPDERMGLQLGALTVVKDGGAECLHGIPFEPLLARG</sequence>
<feature type="compositionally biased region" description="Polar residues" evidence="1">
    <location>
        <begin position="22"/>
        <end position="35"/>
    </location>
</feature>
<dbReference type="InterPro" id="IPR000994">
    <property type="entry name" value="Pept_M24"/>
</dbReference>
<feature type="region of interest" description="Disordered" evidence="1">
    <location>
        <begin position="1"/>
        <end position="40"/>
    </location>
</feature>
<evidence type="ECO:0000313" key="7">
    <source>
        <dbReference type="Proteomes" id="UP000318661"/>
    </source>
</evidence>
<dbReference type="SUPFAM" id="SSF55920">
    <property type="entry name" value="Creatinase/aminopeptidase"/>
    <property type="match status" value="1"/>
</dbReference>
<organism evidence="4 7">
    <name type="scientific">Candidatus Segetimicrobium genomatis</name>
    <dbReference type="NCBI Taxonomy" id="2569760"/>
    <lineage>
        <taxon>Bacteria</taxon>
        <taxon>Bacillati</taxon>
        <taxon>Candidatus Sysuimicrobiota</taxon>
        <taxon>Candidatus Sysuimicrobiia</taxon>
        <taxon>Candidatus Sysuimicrobiales</taxon>
        <taxon>Candidatus Segetimicrobiaceae</taxon>
        <taxon>Candidatus Segetimicrobium</taxon>
    </lineage>
</organism>
<dbReference type="CDD" id="cd01066">
    <property type="entry name" value="APP_MetAP"/>
    <property type="match status" value="1"/>
</dbReference>
<feature type="domain" description="Peptidase M24" evidence="2">
    <location>
        <begin position="204"/>
        <end position="419"/>
    </location>
</feature>
<protein>
    <submittedName>
        <fullName evidence="4">Aminopeptidase P family protein</fullName>
    </submittedName>
</protein>
<dbReference type="InterPro" id="IPR000587">
    <property type="entry name" value="Creatinase_N"/>
</dbReference>
<proteinExistence type="predicted"/>
<dbReference type="Pfam" id="PF00557">
    <property type="entry name" value="Peptidase_M24"/>
    <property type="match status" value="1"/>
</dbReference>
<dbReference type="Proteomes" id="UP000315217">
    <property type="component" value="Unassembled WGS sequence"/>
</dbReference>
<dbReference type="Pfam" id="PF01321">
    <property type="entry name" value="Creatinase_N"/>
    <property type="match status" value="1"/>
</dbReference>
<dbReference type="PANTHER" id="PTHR46112">
    <property type="entry name" value="AMINOPEPTIDASE"/>
    <property type="match status" value="1"/>
</dbReference>
<evidence type="ECO:0000313" key="6">
    <source>
        <dbReference type="Proteomes" id="UP000315217"/>
    </source>
</evidence>
<dbReference type="GO" id="GO:0004177">
    <property type="term" value="F:aminopeptidase activity"/>
    <property type="evidence" value="ECO:0007669"/>
    <property type="project" value="UniProtKB-KW"/>
</dbReference>
<dbReference type="PANTHER" id="PTHR46112:SF2">
    <property type="entry name" value="XAA-PRO AMINOPEPTIDASE P-RELATED"/>
    <property type="match status" value="1"/>
</dbReference>
<dbReference type="InterPro" id="IPR029149">
    <property type="entry name" value="Creatin/AminoP/Spt16_N"/>
</dbReference>
<feature type="domain" description="Creatinase N-terminal" evidence="3">
    <location>
        <begin position="51"/>
        <end position="196"/>
    </location>
</feature>
<dbReference type="InterPro" id="IPR036005">
    <property type="entry name" value="Creatinase/aminopeptidase-like"/>
</dbReference>
<keyword evidence="4" id="KW-0378">Hydrolase</keyword>
<dbReference type="AlphaFoldDB" id="A0A537LGR1"/>
<keyword evidence="4" id="KW-0031">Aminopeptidase</keyword>
<accession>A0A537LGR1</accession>
<evidence type="ECO:0000256" key="1">
    <source>
        <dbReference type="SAM" id="MobiDB-lite"/>
    </source>
</evidence>
<dbReference type="InterPro" id="IPR050659">
    <property type="entry name" value="Peptidase_M24B"/>
</dbReference>
<dbReference type="Gene3D" id="3.90.230.10">
    <property type="entry name" value="Creatinase/methionine aminopeptidase superfamily"/>
    <property type="match status" value="1"/>
</dbReference>